<evidence type="ECO:0000256" key="1">
    <source>
        <dbReference type="ARBA" id="ARBA00000189"/>
    </source>
</evidence>
<keyword evidence="7" id="KW-0560">Oxidoreductase</keyword>
<organism evidence="12 13">
    <name type="scientific">Castilleja foliolosa</name>
    <dbReference type="NCBI Taxonomy" id="1961234"/>
    <lineage>
        <taxon>Eukaryota</taxon>
        <taxon>Viridiplantae</taxon>
        <taxon>Streptophyta</taxon>
        <taxon>Embryophyta</taxon>
        <taxon>Tracheophyta</taxon>
        <taxon>Spermatophyta</taxon>
        <taxon>Magnoliopsida</taxon>
        <taxon>eudicotyledons</taxon>
        <taxon>Gunneridae</taxon>
        <taxon>Pentapetalae</taxon>
        <taxon>asterids</taxon>
        <taxon>lamiids</taxon>
        <taxon>Lamiales</taxon>
        <taxon>Orobanchaceae</taxon>
        <taxon>Pedicularideae</taxon>
        <taxon>Castillejinae</taxon>
        <taxon>Castilleja</taxon>
    </lineage>
</organism>
<dbReference type="AlphaFoldDB" id="A0ABD3C0C1"/>
<evidence type="ECO:0000256" key="4">
    <source>
        <dbReference type="ARBA" id="ARBA00022559"/>
    </source>
</evidence>
<dbReference type="InterPro" id="IPR000823">
    <property type="entry name" value="Peroxidase_pln"/>
</dbReference>
<gene>
    <name evidence="12" type="ORF">CASFOL_032041</name>
</gene>
<evidence type="ECO:0000259" key="11">
    <source>
        <dbReference type="PROSITE" id="PS50873"/>
    </source>
</evidence>
<dbReference type="PANTHER" id="PTHR31388">
    <property type="entry name" value="PEROXIDASE 72-RELATED"/>
    <property type="match status" value="1"/>
</dbReference>
<dbReference type="Proteomes" id="UP001632038">
    <property type="component" value="Unassembled WGS sequence"/>
</dbReference>
<feature type="binding site" evidence="9">
    <location>
        <position position="57"/>
    </location>
    <ligand>
        <name>Ca(2+)</name>
        <dbReference type="ChEBI" id="CHEBI:29108"/>
        <label>1</label>
    </ligand>
</feature>
<evidence type="ECO:0000256" key="6">
    <source>
        <dbReference type="ARBA" id="ARBA00022723"/>
    </source>
</evidence>
<keyword evidence="6 9" id="KW-0479">Metal-binding</keyword>
<protein>
    <recommendedName>
        <fullName evidence="3">peroxidase</fullName>
        <ecNumber evidence="3">1.11.1.7</ecNumber>
    </recommendedName>
</protein>
<dbReference type="GO" id="GO:0140825">
    <property type="term" value="F:lactoperoxidase activity"/>
    <property type="evidence" value="ECO:0007669"/>
    <property type="project" value="UniProtKB-EC"/>
</dbReference>
<keyword evidence="8" id="KW-0408">Iron</keyword>
<dbReference type="GO" id="GO:0046872">
    <property type="term" value="F:metal ion binding"/>
    <property type="evidence" value="ECO:0007669"/>
    <property type="project" value="UniProtKB-KW"/>
</dbReference>
<comment type="cofactor">
    <cofactor evidence="9">
        <name>Ca(2+)</name>
        <dbReference type="ChEBI" id="CHEBI:29108"/>
    </cofactor>
    <text evidence="9">Binds 2 calcium ions per subunit.</text>
</comment>
<feature type="binding site" evidence="9">
    <location>
        <position position="45"/>
    </location>
    <ligand>
        <name>Ca(2+)</name>
        <dbReference type="ChEBI" id="CHEBI:29108"/>
        <label>1</label>
    </ligand>
</feature>
<keyword evidence="13" id="KW-1185">Reference proteome</keyword>
<evidence type="ECO:0000256" key="5">
    <source>
        <dbReference type="ARBA" id="ARBA00022617"/>
    </source>
</evidence>
<feature type="binding site" evidence="9">
    <location>
        <position position="43"/>
    </location>
    <ligand>
        <name>Ca(2+)</name>
        <dbReference type="ChEBI" id="CHEBI:29108"/>
        <label>1</label>
    </ligand>
</feature>
<keyword evidence="9" id="KW-0106">Calcium</keyword>
<evidence type="ECO:0000256" key="8">
    <source>
        <dbReference type="ARBA" id="ARBA00023004"/>
    </source>
</evidence>
<comment type="similarity">
    <text evidence="10">Belongs to the peroxidase family.</text>
</comment>
<dbReference type="EMBL" id="JAVIJP010000054">
    <property type="protein sequence ID" value="KAL3623225.1"/>
    <property type="molecule type" value="Genomic_DNA"/>
</dbReference>
<dbReference type="PANTHER" id="PTHR31388:SF5">
    <property type="entry name" value="PEROXIDASE"/>
    <property type="match status" value="1"/>
</dbReference>
<dbReference type="InterPro" id="IPR002016">
    <property type="entry name" value="Haem_peroxidase"/>
</dbReference>
<keyword evidence="4" id="KW-0575">Peroxidase</keyword>
<keyword evidence="5" id="KW-0349">Heme</keyword>
<name>A0ABD3C0C1_9LAMI</name>
<comment type="caution">
    <text evidence="12">The sequence shown here is derived from an EMBL/GenBank/DDBJ whole genome shotgun (WGS) entry which is preliminary data.</text>
</comment>
<dbReference type="Pfam" id="PF00141">
    <property type="entry name" value="peroxidase"/>
    <property type="match status" value="1"/>
</dbReference>
<comment type="catalytic activity">
    <reaction evidence="1">
        <text>2 a phenolic donor + H2O2 = 2 a phenolic radical donor + 2 H2O</text>
        <dbReference type="Rhea" id="RHEA:56136"/>
        <dbReference type="ChEBI" id="CHEBI:15377"/>
        <dbReference type="ChEBI" id="CHEBI:16240"/>
        <dbReference type="ChEBI" id="CHEBI:139520"/>
        <dbReference type="ChEBI" id="CHEBI:139521"/>
        <dbReference type="EC" id="1.11.1.7"/>
    </reaction>
</comment>
<evidence type="ECO:0000313" key="13">
    <source>
        <dbReference type="Proteomes" id="UP001632038"/>
    </source>
</evidence>
<dbReference type="EC" id="1.11.1.7" evidence="3"/>
<reference evidence="13" key="1">
    <citation type="journal article" date="2024" name="IScience">
        <title>Strigolactones Initiate the Formation of Haustorium-like Structures in Castilleja.</title>
        <authorList>
            <person name="Buerger M."/>
            <person name="Peterson D."/>
            <person name="Chory J."/>
        </authorList>
    </citation>
    <scope>NUCLEOTIDE SEQUENCE [LARGE SCALE GENOMIC DNA]</scope>
</reference>
<evidence type="ECO:0000256" key="2">
    <source>
        <dbReference type="ARBA" id="ARBA00001970"/>
    </source>
</evidence>
<evidence type="ECO:0000256" key="7">
    <source>
        <dbReference type="ARBA" id="ARBA00023002"/>
    </source>
</evidence>
<sequence>MVEDRTLDVSNTDDLMSHTKQIEVPGMVEDTELVELVELEECDASIILDDITYLEGEKGVAANLNSIETVDRSKKVVENECKGVVPCAQIFGLAASDFVFNLGEHDWSVKLGNIDFVSNLEVCDRSEKWRKRDTITASLTYL</sequence>
<evidence type="ECO:0000256" key="9">
    <source>
        <dbReference type="PIRSR" id="PIRSR600823-3"/>
    </source>
</evidence>
<proteinExistence type="inferred from homology"/>
<dbReference type="Gene3D" id="1.10.520.10">
    <property type="match status" value="1"/>
</dbReference>
<feature type="domain" description="Plant heme peroxidase family profile" evidence="11">
    <location>
        <begin position="39"/>
        <end position="115"/>
    </location>
</feature>
<dbReference type="SUPFAM" id="SSF48113">
    <property type="entry name" value="Heme-dependent peroxidases"/>
    <property type="match status" value="1"/>
</dbReference>
<evidence type="ECO:0000313" key="12">
    <source>
        <dbReference type="EMBL" id="KAL3623225.1"/>
    </source>
</evidence>
<accession>A0ABD3C0C1</accession>
<comment type="cofactor">
    <cofactor evidence="2">
        <name>heme b</name>
        <dbReference type="ChEBI" id="CHEBI:60344"/>
    </cofactor>
</comment>
<dbReference type="InterPro" id="IPR010255">
    <property type="entry name" value="Haem_peroxidase_sf"/>
</dbReference>
<dbReference type="PROSITE" id="PS50873">
    <property type="entry name" value="PEROXIDASE_4"/>
    <property type="match status" value="1"/>
</dbReference>
<evidence type="ECO:0000256" key="3">
    <source>
        <dbReference type="ARBA" id="ARBA00012313"/>
    </source>
</evidence>
<evidence type="ECO:0000256" key="10">
    <source>
        <dbReference type="RuleBase" id="RU004241"/>
    </source>
</evidence>